<feature type="region of interest" description="Disordered" evidence="1">
    <location>
        <begin position="97"/>
        <end position="116"/>
    </location>
</feature>
<evidence type="ECO:0000256" key="1">
    <source>
        <dbReference type="SAM" id="MobiDB-lite"/>
    </source>
</evidence>
<name>A0A6N7KPG1_9ACTN</name>
<dbReference type="EMBL" id="WBOF01000001">
    <property type="protein sequence ID" value="MQS12449.1"/>
    <property type="molecule type" value="Genomic_DNA"/>
</dbReference>
<keyword evidence="4" id="KW-1185">Reference proteome</keyword>
<comment type="caution">
    <text evidence="3">The sequence shown here is derived from an EMBL/GenBank/DDBJ whole genome shotgun (WGS) entry which is preliminary data.</text>
</comment>
<keyword evidence="2" id="KW-0732">Signal</keyword>
<accession>A0A6N7KPG1</accession>
<feature type="compositionally biased region" description="Low complexity" evidence="1">
    <location>
        <begin position="104"/>
        <end position="116"/>
    </location>
</feature>
<dbReference type="Proteomes" id="UP000450000">
    <property type="component" value="Unassembled WGS sequence"/>
</dbReference>
<organism evidence="3 4">
    <name type="scientific">Streptomyces kaniharaensis</name>
    <dbReference type="NCBI Taxonomy" id="212423"/>
    <lineage>
        <taxon>Bacteria</taxon>
        <taxon>Bacillati</taxon>
        <taxon>Actinomycetota</taxon>
        <taxon>Actinomycetes</taxon>
        <taxon>Kitasatosporales</taxon>
        <taxon>Streptomycetaceae</taxon>
        <taxon>Streptomyces</taxon>
    </lineage>
</organism>
<dbReference type="RefSeq" id="WP_153460822.1">
    <property type="nucleotide sequence ID" value="NZ_WBOF01000001.1"/>
</dbReference>
<reference evidence="3 4" key="1">
    <citation type="submission" date="2019-09" db="EMBL/GenBank/DDBJ databases">
        <title>Genome Sequences of Streptomyces kaniharaensis ATCC 21070.</title>
        <authorList>
            <person name="Zhu W."/>
            <person name="De Crecy-Lagard V."/>
            <person name="Richards N.G."/>
        </authorList>
    </citation>
    <scope>NUCLEOTIDE SEQUENCE [LARGE SCALE GENOMIC DNA]</scope>
    <source>
        <strain evidence="3 4">SF-557</strain>
    </source>
</reference>
<dbReference type="OrthoDB" id="2864568at2"/>
<evidence type="ECO:0000256" key="2">
    <source>
        <dbReference type="SAM" id="SignalP"/>
    </source>
</evidence>
<feature type="signal peptide" evidence="2">
    <location>
        <begin position="1"/>
        <end position="24"/>
    </location>
</feature>
<protein>
    <submittedName>
        <fullName evidence="3">Uncharacterized protein</fullName>
    </submittedName>
</protein>
<feature type="chain" id="PRO_5026753221" evidence="2">
    <location>
        <begin position="25"/>
        <end position="163"/>
    </location>
</feature>
<gene>
    <name evidence="3" type="ORF">F7Q99_09150</name>
</gene>
<evidence type="ECO:0000313" key="3">
    <source>
        <dbReference type="EMBL" id="MQS12449.1"/>
    </source>
</evidence>
<dbReference type="AlphaFoldDB" id="A0A6N7KPG1"/>
<proteinExistence type="predicted"/>
<evidence type="ECO:0000313" key="4">
    <source>
        <dbReference type="Proteomes" id="UP000450000"/>
    </source>
</evidence>
<sequence>MRRLISVLLSAFFGLVLATTAVFADSPNFHFANSSVSSTTGALSVSFKETGLGTTVSTETITLNVASASAVYQCFNNGNNHPAAANKTGPGVLTTTGTFPVRNGQTTGTISGGPPTSTLKCPNGQTRFLVAVSYDGISLTGAAGDTINATPFNIDLTGLKIQA</sequence>